<keyword evidence="3" id="KW-1185">Reference proteome</keyword>
<accession>A0A061J3M1</accession>
<dbReference type="AlphaFoldDB" id="A0A061J3M1"/>
<organism evidence="2 3">
    <name type="scientific">Trypanosoma rangeli SC58</name>
    <dbReference type="NCBI Taxonomy" id="429131"/>
    <lineage>
        <taxon>Eukaryota</taxon>
        <taxon>Discoba</taxon>
        <taxon>Euglenozoa</taxon>
        <taxon>Kinetoplastea</taxon>
        <taxon>Metakinetoplastina</taxon>
        <taxon>Trypanosomatida</taxon>
        <taxon>Trypanosomatidae</taxon>
        <taxon>Trypanosoma</taxon>
        <taxon>Herpetosoma</taxon>
    </lineage>
</organism>
<protein>
    <submittedName>
        <fullName evidence="2">Uncharacterized protein</fullName>
    </submittedName>
</protein>
<dbReference type="Proteomes" id="UP000031737">
    <property type="component" value="Unassembled WGS sequence"/>
</dbReference>
<dbReference type="EMBL" id="AUPL01003358">
    <property type="protein sequence ID" value="ESL08930.1"/>
    <property type="molecule type" value="Genomic_DNA"/>
</dbReference>
<gene>
    <name evidence="2" type="ORF">TRSC58_03358</name>
</gene>
<dbReference type="VEuPathDB" id="TriTrypDB:TRSC58_03358"/>
<evidence type="ECO:0000256" key="1">
    <source>
        <dbReference type="SAM" id="MobiDB-lite"/>
    </source>
</evidence>
<comment type="caution">
    <text evidence="2">The sequence shown here is derived from an EMBL/GenBank/DDBJ whole genome shotgun (WGS) entry which is preliminary data.</text>
</comment>
<reference evidence="2 3" key="1">
    <citation type="submission" date="2013-07" db="EMBL/GenBank/DDBJ databases">
        <authorList>
            <person name="Stoco P.H."/>
            <person name="Wagner G."/>
            <person name="Gerber A."/>
            <person name="Zaha A."/>
            <person name="Thompson C."/>
            <person name="Bartholomeu D.C."/>
            <person name="Luckemeyer D.D."/>
            <person name="Bahia D."/>
            <person name="Loreto E."/>
            <person name="Prestes E.B."/>
            <person name="Lima F.M."/>
            <person name="Rodrigues-Luiz G."/>
            <person name="Vallejo G.A."/>
            <person name="Filho J.F."/>
            <person name="Monteiro K.M."/>
            <person name="Tyler K.M."/>
            <person name="de Almeida L.G."/>
            <person name="Ortiz M.F."/>
            <person name="Siervo M.A."/>
            <person name="de Moraes M.H."/>
            <person name="Cunha O.L."/>
            <person name="Mendonca-Neto R."/>
            <person name="Silva R."/>
            <person name="Teixeira S.M."/>
            <person name="Murta S.M."/>
            <person name="Sincero T.C."/>
            <person name="Mendes T.A."/>
            <person name="Urmenyi T.P."/>
            <person name="Silva V.G."/>
            <person name="da Rocha W.D."/>
            <person name="Andersson B."/>
            <person name="Romanha A.J."/>
            <person name="Steindel M."/>
            <person name="de Vasconcelos A.T."/>
            <person name="Grisard E.C."/>
        </authorList>
    </citation>
    <scope>NUCLEOTIDE SEQUENCE [LARGE SCALE GENOMIC DNA]</scope>
    <source>
        <strain evidence="2 3">SC58</strain>
    </source>
</reference>
<proteinExistence type="predicted"/>
<evidence type="ECO:0000313" key="3">
    <source>
        <dbReference type="Proteomes" id="UP000031737"/>
    </source>
</evidence>
<dbReference type="OrthoDB" id="266062at2759"/>
<feature type="region of interest" description="Disordered" evidence="1">
    <location>
        <begin position="159"/>
        <end position="186"/>
    </location>
</feature>
<feature type="compositionally biased region" description="Acidic residues" evidence="1">
    <location>
        <begin position="159"/>
        <end position="172"/>
    </location>
</feature>
<evidence type="ECO:0000313" key="2">
    <source>
        <dbReference type="EMBL" id="ESL08930.1"/>
    </source>
</evidence>
<sequence length="186" mass="19864">MSTSAYHVASLLRQDKKSVDSDVGKNTLAKLTQDVEAFLSRAADVPPVVMETSHEDSDAGAMEVQLNVVAGVLEPREPANDGTTVDGLLLPTAKNQATFDRQRVREAQAMLNLLGALSTNGSAPAASVIATPHPQVAVEGEEMDSVESDVSVAVFDAYELENDTSSSEDEGYAQERRPPPRILELN</sequence>
<name>A0A061J3M1_TRYRA</name>